<organism evidence="2 3">
    <name type="scientific">Branchiibius hedensis</name>
    <dbReference type="NCBI Taxonomy" id="672460"/>
    <lineage>
        <taxon>Bacteria</taxon>
        <taxon>Bacillati</taxon>
        <taxon>Actinomycetota</taxon>
        <taxon>Actinomycetes</taxon>
        <taxon>Micrococcales</taxon>
        <taxon>Dermacoccaceae</taxon>
        <taxon>Branchiibius</taxon>
    </lineage>
</organism>
<dbReference type="RefSeq" id="WP_109689262.1">
    <property type="nucleotide sequence ID" value="NZ_QGDN01000002.1"/>
</dbReference>
<dbReference type="OrthoDB" id="3626437at2"/>
<keyword evidence="2" id="KW-0238">DNA-binding</keyword>
<keyword evidence="3" id="KW-1185">Reference proteome</keyword>
<dbReference type="InterPro" id="IPR010982">
    <property type="entry name" value="Lambda_DNA-bd_dom_sf"/>
</dbReference>
<accession>A0A2Y9CAW4</accession>
<proteinExistence type="predicted"/>
<dbReference type="Pfam" id="PF13443">
    <property type="entry name" value="HTH_26"/>
    <property type="match status" value="1"/>
</dbReference>
<reference evidence="3" key="1">
    <citation type="submission" date="2016-10" db="EMBL/GenBank/DDBJ databases">
        <authorList>
            <person name="Varghese N."/>
            <person name="Submissions S."/>
        </authorList>
    </citation>
    <scope>NUCLEOTIDE SEQUENCE [LARGE SCALE GENOMIC DNA]</scope>
    <source>
        <strain evidence="3">DSM 22951</strain>
    </source>
</reference>
<gene>
    <name evidence="2" type="ORF">SAMN04489750_3780</name>
</gene>
<dbReference type="AlphaFoldDB" id="A0A2Y9CAW4"/>
<dbReference type="GO" id="GO:0003677">
    <property type="term" value="F:DNA binding"/>
    <property type="evidence" value="ECO:0007669"/>
    <property type="project" value="UniProtKB-KW"/>
</dbReference>
<evidence type="ECO:0000313" key="3">
    <source>
        <dbReference type="Proteomes" id="UP000250028"/>
    </source>
</evidence>
<evidence type="ECO:0000313" key="2">
    <source>
        <dbReference type="EMBL" id="SSA58976.1"/>
    </source>
</evidence>
<dbReference type="Gene3D" id="1.10.260.40">
    <property type="entry name" value="lambda repressor-like DNA-binding domains"/>
    <property type="match status" value="1"/>
</dbReference>
<dbReference type="Proteomes" id="UP000250028">
    <property type="component" value="Unassembled WGS sequence"/>
</dbReference>
<name>A0A2Y9CAW4_9MICO</name>
<sequence length="125" mass="13909">MSPTPNKRPVRQRWKVSYQWRLREVMAENQMYATTELVPLLAERGIVLSASQVHRLVTSTPERLSLPILAALCDIFAVDAAELIPTEATSVGVRKVVSGDRPAPARVGELGELKPVRARIVRPEE</sequence>
<feature type="domain" description="HTH cro/C1-type" evidence="1">
    <location>
        <begin position="21"/>
        <end position="84"/>
    </location>
</feature>
<dbReference type="InterPro" id="IPR001387">
    <property type="entry name" value="Cro/C1-type_HTH"/>
</dbReference>
<protein>
    <submittedName>
        <fullName evidence="2">Cro/C1-type HTH DNA-binding domain-containing protein</fullName>
    </submittedName>
</protein>
<evidence type="ECO:0000259" key="1">
    <source>
        <dbReference type="Pfam" id="PF13443"/>
    </source>
</evidence>
<dbReference type="EMBL" id="UESZ01000002">
    <property type="protein sequence ID" value="SSA58976.1"/>
    <property type="molecule type" value="Genomic_DNA"/>
</dbReference>